<dbReference type="PANTHER" id="PTHR43479:SF11">
    <property type="entry name" value="ACREF_ENVCD OPERON REPRESSOR-RELATED"/>
    <property type="match status" value="1"/>
</dbReference>
<dbReference type="InterPro" id="IPR001647">
    <property type="entry name" value="HTH_TetR"/>
</dbReference>
<evidence type="ECO:0000256" key="1">
    <source>
        <dbReference type="ARBA" id="ARBA00023125"/>
    </source>
</evidence>
<dbReference type="InterPro" id="IPR050624">
    <property type="entry name" value="HTH-type_Tx_Regulator"/>
</dbReference>
<dbReference type="Gene3D" id="1.10.357.10">
    <property type="entry name" value="Tetracycline Repressor, domain 2"/>
    <property type="match status" value="1"/>
</dbReference>
<gene>
    <name evidence="4" type="ORF">CCE28_07475</name>
</gene>
<organism evidence="4 5">
    <name type="scientific">Anaeromicrobium sediminis</name>
    <dbReference type="NCBI Taxonomy" id="1478221"/>
    <lineage>
        <taxon>Bacteria</taxon>
        <taxon>Bacillati</taxon>
        <taxon>Bacillota</taxon>
        <taxon>Clostridia</taxon>
        <taxon>Peptostreptococcales</taxon>
        <taxon>Thermotaleaceae</taxon>
        <taxon>Anaeromicrobium</taxon>
    </lineage>
</organism>
<feature type="domain" description="HTH tetR-type" evidence="3">
    <location>
        <begin position="17"/>
        <end position="77"/>
    </location>
</feature>
<dbReference type="PANTHER" id="PTHR43479">
    <property type="entry name" value="ACREF/ENVCD OPERON REPRESSOR-RELATED"/>
    <property type="match status" value="1"/>
</dbReference>
<keyword evidence="1 2" id="KW-0238">DNA-binding</keyword>
<accession>A0A267MLK5</accession>
<reference evidence="4 5" key="1">
    <citation type="submission" date="2017-06" db="EMBL/GenBank/DDBJ databases">
        <title>Draft genome sequence of anaerobic fermentative bacterium Anaeromicrobium sediminis DY2726D isolated from West Pacific Ocean sediments.</title>
        <authorList>
            <person name="Zeng X."/>
        </authorList>
    </citation>
    <scope>NUCLEOTIDE SEQUENCE [LARGE SCALE GENOMIC DNA]</scope>
    <source>
        <strain evidence="4 5">DY2726D</strain>
    </source>
</reference>
<sequence>MKVETCINGGESLNRKEITRYNILKAGLDLFSEKGYNSVTTKEIAKAAGVNEVTVFRRFGNKKNILENILEELVFKVAVEEVFHKTVSYDLERDLTYIAKKYNEYLDRNKKIIMIIFKEFHMKENYELTKFPKKLKELLVEYFKKMQEMGKVKEENPELLAANFLIYCFGMFMSNLLTNGNITKLSKGECIDHMIPIYVKGYEV</sequence>
<dbReference type="SUPFAM" id="SSF46689">
    <property type="entry name" value="Homeodomain-like"/>
    <property type="match status" value="1"/>
</dbReference>
<evidence type="ECO:0000313" key="4">
    <source>
        <dbReference type="EMBL" id="PAB59788.1"/>
    </source>
</evidence>
<proteinExistence type="predicted"/>
<evidence type="ECO:0000256" key="2">
    <source>
        <dbReference type="PROSITE-ProRule" id="PRU00335"/>
    </source>
</evidence>
<evidence type="ECO:0000313" key="5">
    <source>
        <dbReference type="Proteomes" id="UP000216024"/>
    </source>
</evidence>
<dbReference type="Proteomes" id="UP000216024">
    <property type="component" value="Unassembled WGS sequence"/>
</dbReference>
<keyword evidence="5" id="KW-1185">Reference proteome</keyword>
<dbReference type="OrthoDB" id="9780824at2"/>
<evidence type="ECO:0000259" key="3">
    <source>
        <dbReference type="PROSITE" id="PS50977"/>
    </source>
</evidence>
<protein>
    <recommendedName>
        <fullName evidence="3">HTH tetR-type domain-containing protein</fullName>
    </recommendedName>
</protein>
<name>A0A267MLK5_9FIRM</name>
<dbReference type="Pfam" id="PF00440">
    <property type="entry name" value="TetR_N"/>
    <property type="match status" value="1"/>
</dbReference>
<comment type="caution">
    <text evidence="4">The sequence shown here is derived from an EMBL/GenBank/DDBJ whole genome shotgun (WGS) entry which is preliminary data.</text>
</comment>
<dbReference type="EMBL" id="NIBG01000005">
    <property type="protein sequence ID" value="PAB59788.1"/>
    <property type="molecule type" value="Genomic_DNA"/>
</dbReference>
<dbReference type="PROSITE" id="PS50977">
    <property type="entry name" value="HTH_TETR_2"/>
    <property type="match status" value="1"/>
</dbReference>
<dbReference type="AlphaFoldDB" id="A0A267MLK5"/>
<dbReference type="InterPro" id="IPR009057">
    <property type="entry name" value="Homeodomain-like_sf"/>
</dbReference>
<dbReference type="GO" id="GO:0003677">
    <property type="term" value="F:DNA binding"/>
    <property type="evidence" value="ECO:0007669"/>
    <property type="project" value="UniProtKB-UniRule"/>
</dbReference>
<dbReference type="PRINTS" id="PR00455">
    <property type="entry name" value="HTHTETR"/>
</dbReference>
<feature type="DNA-binding region" description="H-T-H motif" evidence="2">
    <location>
        <begin position="40"/>
        <end position="59"/>
    </location>
</feature>